<keyword evidence="3" id="KW-1185">Reference proteome</keyword>
<dbReference type="PANTHER" id="PTHR37314">
    <property type="entry name" value="SLR0142 PROTEIN"/>
    <property type="match status" value="1"/>
</dbReference>
<name>A0ABW4N9K3_9SPHN</name>
<feature type="transmembrane region" description="Helical" evidence="1">
    <location>
        <begin position="55"/>
        <end position="77"/>
    </location>
</feature>
<organism evidence="2 3">
    <name type="scientific">Sphingomonas floccifaciens</name>
    <dbReference type="NCBI Taxonomy" id="1844115"/>
    <lineage>
        <taxon>Bacteria</taxon>
        <taxon>Pseudomonadati</taxon>
        <taxon>Pseudomonadota</taxon>
        <taxon>Alphaproteobacteria</taxon>
        <taxon>Sphingomonadales</taxon>
        <taxon>Sphingomonadaceae</taxon>
        <taxon>Sphingomonas</taxon>
    </lineage>
</organism>
<comment type="caution">
    <text evidence="2">The sequence shown here is derived from an EMBL/GenBank/DDBJ whole genome shotgun (WGS) entry which is preliminary data.</text>
</comment>
<proteinExistence type="predicted"/>
<feature type="transmembrane region" description="Helical" evidence="1">
    <location>
        <begin position="89"/>
        <end position="121"/>
    </location>
</feature>
<feature type="transmembrane region" description="Helical" evidence="1">
    <location>
        <begin position="164"/>
        <end position="183"/>
    </location>
</feature>
<dbReference type="RefSeq" id="WP_380939205.1">
    <property type="nucleotide sequence ID" value="NZ_JBHUFC010000002.1"/>
</dbReference>
<dbReference type="PANTHER" id="PTHR37314:SF4">
    <property type="entry name" value="UPF0700 TRANSMEMBRANE PROTEIN YOAK"/>
    <property type="match status" value="1"/>
</dbReference>
<dbReference type="Proteomes" id="UP001597283">
    <property type="component" value="Unassembled WGS sequence"/>
</dbReference>
<keyword evidence="1" id="KW-1133">Transmembrane helix</keyword>
<dbReference type="Pfam" id="PF06912">
    <property type="entry name" value="DUF1275"/>
    <property type="match status" value="1"/>
</dbReference>
<feature type="transmembrane region" description="Helical" evidence="1">
    <location>
        <begin position="189"/>
        <end position="210"/>
    </location>
</feature>
<evidence type="ECO:0000313" key="3">
    <source>
        <dbReference type="Proteomes" id="UP001597283"/>
    </source>
</evidence>
<evidence type="ECO:0000313" key="2">
    <source>
        <dbReference type="EMBL" id="MFD1786852.1"/>
    </source>
</evidence>
<accession>A0ABW4N9K3</accession>
<protein>
    <submittedName>
        <fullName evidence="2">YoaK family protein</fullName>
    </submittedName>
</protein>
<evidence type="ECO:0000256" key="1">
    <source>
        <dbReference type="SAM" id="Phobius"/>
    </source>
</evidence>
<gene>
    <name evidence="2" type="ORF">ACFSC3_04630</name>
</gene>
<reference evidence="3" key="1">
    <citation type="journal article" date="2019" name="Int. J. Syst. Evol. Microbiol.">
        <title>The Global Catalogue of Microorganisms (GCM) 10K type strain sequencing project: providing services to taxonomists for standard genome sequencing and annotation.</title>
        <authorList>
            <consortium name="The Broad Institute Genomics Platform"/>
            <consortium name="The Broad Institute Genome Sequencing Center for Infectious Disease"/>
            <person name="Wu L."/>
            <person name="Ma J."/>
        </authorList>
    </citation>
    <scope>NUCLEOTIDE SEQUENCE [LARGE SCALE GENOMIC DNA]</scope>
    <source>
        <strain evidence="3">Q85</strain>
    </source>
</reference>
<dbReference type="InterPro" id="IPR010699">
    <property type="entry name" value="DUF1275"/>
</dbReference>
<dbReference type="EMBL" id="JBHUFC010000002">
    <property type="protein sequence ID" value="MFD1786852.1"/>
    <property type="molecule type" value="Genomic_DNA"/>
</dbReference>
<sequence length="220" mass="22702">MTRYPASLAAAAVALAALAGFVDAVAWIELLGFFASFMSGNSTRIAIGVATGDWVAVRIGGGLVMMFLSGVIAASVVGHRFAGRHKAPVMLVVTVALTAAACSAWWGYVMAPLLLLAFAMGAENGVFNRDGEVTIGLTYMTGTLVRMGQRLAATLMRAPGDHAWGPYLMLWLGFVCGGVLGALASRASLAMAVTVAAVLAGVLTVVLSALTGREGRVRRV</sequence>
<keyword evidence="1" id="KW-0472">Membrane</keyword>
<keyword evidence="1" id="KW-0812">Transmembrane</keyword>